<evidence type="ECO:0000313" key="2">
    <source>
        <dbReference type="Proteomes" id="UP000002945"/>
    </source>
</evidence>
<dbReference type="STRING" id="391587.KAOT1_01390"/>
<proteinExistence type="predicted"/>
<dbReference type="AlphaFoldDB" id="A9E8Z8"/>
<gene>
    <name evidence="1" type="ORF">KAOT1_01390</name>
</gene>
<dbReference type="HOGENOM" id="CLU_1319520_0_0_10"/>
<dbReference type="OrthoDB" id="1436148at2"/>
<evidence type="ECO:0000313" key="1">
    <source>
        <dbReference type="EMBL" id="EDP94838.1"/>
    </source>
</evidence>
<sequence length="208" mass="24544">MNRIIYIILFSFLFIQCEDDKHIAVSNKNVEGRYIHLETENIYLFVPEKVKLYTNDEYAQFINSIENEEFRKMERARYLQMKYGSAGNFYIMASEDSEIDVTFRTVPYIPINKEVSQQILKYLNREHKAGGRILGLESSFSRAGIIKKGDDRIFRAIFLYKGIDLLTGENAEIYTYFYLVNREGKSFVLSFNSRKAYDFDSYVQKIKL</sequence>
<dbReference type="Proteomes" id="UP000002945">
    <property type="component" value="Unassembled WGS sequence"/>
</dbReference>
<comment type="caution">
    <text evidence="1">The sequence shown here is derived from an EMBL/GenBank/DDBJ whole genome shotgun (WGS) entry which is preliminary data.</text>
</comment>
<name>A9E8Z8_9FLAO</name>
<reference evidence="1 2" key="1">
    <citation type="journal article" date="2011" name="J. Bacteriol.">
        <title>Genome sequence of the algicidal bacterium Kordia algicida OT-1.</title>
        <authorList>
            <person name="Lee H.S."/>
            <person name="Kang S.G."/>
            <person name="Kwon K.K."/>
            <person name="Lee J.H."/>
            <person name="Kim S.J."/>
        </authorList>
    </citation>
    <scope>NUCLEOTIDE SEQUENCE [LARGE SCALE GENOMIC DNA]</scope>
    <source>
        <strain evidence="1 2">OT-1</strain>
    </source>
</reference>
<organism evidence="1 2">
    <name type="scientific">Kordia algicida OT-1</name>
    <dbReference type="NCBI Taxonomy" id="391587"/>
    <lineage>
        <taxon>Bacteria</taxon>
        <taxon>Pseudomonadati</taxon>
        <taxon>Bacteroidota</taxon>
        <taxon>Flavobacteriia</taxon>
        <taxon>Flavobacteriales</taxon>
        <taxon>Flavobacteriaceae</taxon>
        <taxon>Kordia</taxon>
    </lineage>
</organism>
<accession>A9E8Z8</accession>
<keyword evidence="2" id="KW-1185">Reference proteome</keyword>
<dbReference type="RefSeq" id="WP_007092854.1">
    <property type="nucleotide sequence ID" value="NZ_CP142125.1"/>
</dbReference>
<dbReference type="EMBL" id="ABIB01000013">
    <property type="protein sequence ID" value="EDP94838.1"/>
    <property type="molecule type" value="Genomic_DNA"/>
</dbReference>
<protein>
    <submittedName>
        <fullName evidence="1">Uncharacterized protein</fullName>
    </submittedName>
</protein>